<dbReference type="InterPro" id="IPR014752">
    <property type="entry name" value="Arrestin-like_C"/>
</dbReference>
<accession>A0AA40EJ19</accession>
<comment type="caution">
    <text evidence="2">The sequence shown here is derived from an EMBL/GenBank/DDBJ whole genome shotgun (WGS) entry which is preliminary data.</text>
</comment>
<dbReference type="AlphaFoldDB" id="A0AA40EJ19"/>
<feature type="region of interest" description="Disordered" evidence="1">
    <location>
        <begin position="354"/>
        <end position="382"/>
    </location>
</feature>
<feature type="region of interest" description="Disordered" evidence="1">
    <location>
        <begin position="619"/>
        <end position="650"/>
    </location>
</feature>
<proteinExistence type="predicted"/>
<feature type="compositionally biased region" description="Low complexity" evidence="1">
    <location>
        <begin position="246"/>
        <end position="260"/>
    </location>
</feature>
<sequence length="868" mass="91034">MSSPTNSFNNLNPSSPAPASNIRVFVRWQDHVVFAGEELRCTITFKNTARPPQPAGHPLRPSQLSTTSASRHASADGRPRQPSPLSPVAAQHRGKANAGLAPPPSARGHRSTLSLTVPSAASRARAGSGSLPWSPAAARTSQSGSSNGGGSHSEGGGHKRSVSIVSIGSVSTVDGGGQGAPSGTAKQQRPARGHARSSSLQIAPRGTPLSGPRSATQPPRLPFSPQSSPLFHASYPPDRTTLNGHPSSTATSPGGSAASTRRSPNALAEFKFPMTESPASPGVGKLPEDALGSPYNTAHDVPIRSREAVPTINEHGVTPSARVLSTTSIAGTPRSSAEFYSLSNNSSETLASEYVSQQPLRTHTRSSQQPHARRTSSQAPSARTVPEALMMGYAQVQGTFTLDGSLVNLAPFEQVKRKAVVGGHGGGVIGVETTKRDSGLLRSFGWGNFTSSINEILGGGELSTIKEMRGIASSKSIPLLSTPQSILFVDLQLAPGESKTFEYAFQLPKGLPPTHRGKAMKISYSLVIGTQRPGGAKEQQLRSVEVPFRVLGSVNSHGEILGHDLMAPYILLRDQARVQTLDSRAAAAPKQQQPQPDTKPTSTMSSFLTYLDDLLARPQDDPSASLLSPTATASSRRPSTDGSYFPPGGPPSSAKDAIDLAILRANATAAGQQAANRFEIARNGRRVGVVLLARPAYRLGESVTLAIDLASGQLPCYAVHFALETAERVDASLALRSDASVHRVTRRVWASASEAALYARRVVFCPTIPAGATPEFVTSGVSLEWKVRVEFVVPAAAAGEGEEEEGGGAAAELLEEISRDERGGLVVVAVENLVCESFEVAVPLRVYGAVSSGLERLERDEAEGGLVV</sequence>
<protein>
    <submittedName>
        <fullName evidence="2">Rgp1-domain-containing protein</fullName>
    </submittedName>
</protein>
<dbReference type="Gene3D" id="2.60.40.640">
    <property type="match status" value="1"/>
</dbReference>
<dbReference type="PANTHER" id="PTHR12507">
    <property type="entry name" value="REDUCED GROWTH PHENOTYPE 1 RGP1, YEAST -RELATED"/>
    <property type="match status" value="1"/>
</dbReference>
<feature type="compositionally biased region" description="Polar residues" evidence="1">
    <location>
        <begin position="354"/>
        <end position="381"/>
    </location>
</feature>
<keyword evidence="3" id="KW-1185">Reference proteome</keyword>
<feature type="region of interest" description="Disordered" evidence="1">
    <location>
        <begin position="47"/>
        <end position="263"/>
    </location>
</feature>
<feature type="compositionally biased region" description="Polar residues" evidence="1">
    <location>
        <begin position="62"/>
        <end position="71"/>
    </location>
</feature>
<gene>
    <name evidence="2" type="ORF">B0T18DRAFT_448928</name>
</gene>
<feature type="compositionally biased region" description="Low complexity" evidence="1">
    <location>
        <begin position="119"/>
        <end position="130"/>
    </location>
</feature>
<feature type="compositionally biased region" description="Low complexity" evidence="1">
    <location>
        <begin position="162"/>
        <end position="173"/>
    </location>
</feature>
<dbReference type="EMBL" id="JAUKUD010000006">
    <property type="protein sequence ID" value="KAK0740247.1"/>
    <property type="molecule type" value="Genomic_DNA"/>
</dbReference>
<name>A0AA40EJ19_9PEZI</name>
<organism evidence="2 3">
    <name type="scientific">Schizothecium vesticola</name>
    <dbReference type="NCBI Taxonomy" id="314040"/>
    <lineage>
        <taxon>Eukaryota</taxon>
        <taxon>Fungi</taxon>
        <taxon>Dikarya</taxon>
        <taxon>Ascomycota</taxon>
        <taxon>Pezizomycotina</taxon>
        <taxon>Sordariomycetes</taxon>
        <taxon>Sordariomycetidae</taxon>
        <taxon>Sordariales</taxon>
        <taxon>Schizotheciaceae</taxon>
        <taxon>Schizothecium</taxon>
    </lineage>
</organism>
<feature type="region of interest" description="Disordered" evidence="1">
    <location>
        <begin position="582"/>
        <end position="604"/>
    </location>
</feature>
<evidence type="ECO:0000313" key="3">
    <source>
        <dbReference type="Proteomes" id="UP001172155"/>
    </source>
</evidence>
<feature type="compositionally biased region" description="Low complexity" evidence="1">
    <location>
        <begin position="585"/>
        <end position="601"/>
    </location>
</feature>
<reference evidence="2" key="1">
    <citation type="submission" date="2023-06" db="EMBL/GenBank/DDBJ databases">
        <title>Genome-scale phylogeny and comparative genomics of the fungal order Sordariales.</title>
        <authorList>
            <consortium name="Lawrence Berkeley National Laboratory"/>
            <person name="Hensen N."/>
            <person name="Bonometti L."/>
            <person name="Westerberg I."/>
            <person name="Brannstrom I.O."/>
            <person name="Guillou S."/>
            <person name="Cros-Aarteil S."/>
            <person name="Calhoun S."/>
            <person name="Haridas S."/>
            <person name="Kuo A."/>
            <person name="Mondo S."/>
            <person name="Pangilinan J."/>
            <person name="Riley R."/>
            <person name="LaButti K."/>
            <person name="Andreopoulos B."/>
            <person name="Lipzen A."/>
            <person name="Chen C."/>
            <person name="Yanf M."/>
            <person name="Daum C."/>
            <person name="Ng V."/>
            <person name="Clum A."/>
            <person name="Steindorff A."/>
            <person name="Ohm R."/>
            <person name="Martin F."/>
            <person name="Silar P."/>
            <person name="Natvig D."/>
            <person name="Lalanne C."/>
            <person name="Gautier V."/>
            <person name="Ament-velasquez S.L."/>
            <person name="Kruys A."/>
            <person name="Hutchinson M.I."/>
            <person name="Powell A.J."/>
            <person name="Barry K."/>
            <person name="Miller A.N."/>
            <person name="Grigoriev I.V."/>
            <person name="Debuchy R."/>
            <person name="Gladieux P."/>
            <person name="Thoren M.H."/>
            <person name="Johannesson H."/>
        </authorList>
    </citation>
    <scope>NUCLEOTIDE SEQUENCE</scope>
    <source>
        <strain evidence="2">SMH3187-1</strain>
    </source>
</reference>
<dbReference type="Pfam" id="PF08737">
    <property type="entry name" value="Rgp1"/>
    <property type="match status" value="1"/>
</dbReference>
<dbReference type="Proteomes" id="UP001172155">
    <property type="component" value="Unassembled WGS sequence"/>
</dbReference>
<dbReference type="InterPro" id="IPR014848">
    <property type="entry name" value="Rgp1"/>
</dbReference>
<feature type="compositionally biased region" description="Low complexity" evidence="1">
    <location>
        <begin position="622"/>
        <end position="635"/>
    </location>
</feature>
<evidence type="ECO:0000256" key="1">
    <source>
        <dbReference type="SAM" id="MobiDB-lite"/>
    </source>
</evidence>
<evidence type="ECO:0000313" key="2">
    <source>
        <dbReference type="EMBL" id="KAK0740247.1"/>
    </source>
</evidence>